<reference evidence="2 3" key="1">
    <citation type="submission" date="2019-05" db="EMBL/GenBank/DDBJ databases">
        <title>Flagellimonas sp. AsT0115, sp. nov., isolated from a marine red algae, Asparagopsis taxiformis.</title>
        <authorList>
            <person name="Kim J."/>
            <person name="Jeong S.E."/>
            <person name="Jeon C.O."/>
        </authorList>
    </citation>
    <scope>NUCLEOTIDE SEQUENCE [LARGE SCALE GENOMIC DNA]</scope>
    <source>
        <strain evidence="2 3">AsT0115</strain>
    </source>
</reference>
<dbReference type="CDD" id="cd07040">
    <property type="entry name" value="HP"/>
    <property type="match status" value="1"/>
</dbReference>
<keyword evidence="1" id="KW-0732">Signal</keyword>
<sequence>MRMTKLIIAIAFCSIAAVACNETTKDMEITEDPVISTFYFIRHAEKDRTDPENRDPELNQDGLNRAIKWAEVFDPIDLDAVYSTNYERTSMTAAPTSVKKDIPIKYYDPASLDIEAFKNSNERLNVLVVGHSNTTPDFVNKMLGVDKYQPMDDSDNSSLFVIRIINGEATDIRLQID</sequence>
<gene>
    <name evidence="2" type="ORF">FGG15_04410</name>
</gene>
<dbReference type="Proteomes" id="UP000751614">
    <property type="component" value="Unassembled WGS sequence"/>
</dbReference>
<dbReference type="EMBL" id="VCNI01000001">
    <property type="protein sequence ID" value="TMU56793.1"/>
    <property type="molecule type" value="Genomic_DNA"/>
</dbReference>
<keyword evidence="3" id="KW-1185">Reference proteome</keyword>
<name>A0ABY2WP72_9FLAO</name>
<dbReference type="InterPro" id="IPR029033">
    <property type="entry name" value="His_PPase_superfam"/>
</dbReference>
<evidence type="ECO:0000256" key="1">
    <source>
        <dbReference type="SAM" id="SignalP"/>
    </source>
</evidence>
<comment type="caution">
    <text evidence="2">The sequence shown here is derived from an EMBL/GenBank/DDBJ whole genome shotgun (WGS) entry which is preliminary data.</text>
</comment>
<dbReference type="Pfam" id="PF00300">
    <property type="entry name" value="His_Phos_1"/>
    <property type="match status" value="1"/>
</dbReference>
<proteinExistence type="predicted"/>
<feature type="signal peptide" evidence="1">
    <location>
        <begin position="1"/>
        <end position="19"/>
    </location>
</feature>
<dbReference type="InterPro" id="IPR013078">
    <property type="entry name" value="His_Pase_superF_clade-1"/>
</dbReference>
<organism evidence="2 3">
    <name type="scientific">Flagellimonas algicola</name>
    <dbReference type="NCBI Taxonomy" id="2583815"/>
    <lineage>
        <taxon>Bacteria</taxon>
        <taxon>Pseudomonadati</taxon>
        <taxon>Bacteroidota</taxon>
        <taxon>Flavobacteriia</taxon>
        <taxon>Flavobacteriales</taxon>
        <taxon>Flavobacteriaceae</taxon>
        <taxon>Flagellimonas</taxon>
    </lineage>
</organism>
<accession>A0ABY2WP72</accession>
<protein>
    <submittedName>
        <fullName evidence="2">Histidine phosphatase family protein</fullName>
    </submittedName>
</protein>
<evidence type="ECO:0000313" key="2">
    <source>
        <dbReference type="EMBL" id="TMU56793.1"/>
    </source>
</evidence>
<feature type="chain" id="PRO_5045582046" evidence="1">
    <location>
        <begin position="20"/>
        <end position="177"/>
    </location>
</feature>
<dbReference type="Gene3D" id="3.40.50.1240">
    <property type="entry name" value="Phosphoglycerate mutase-like"/>
    <property type="match status" value="1"/>
</dbReference>
<dbReference type="PROSITE" id="PS51257">
    <property type="entry name" value="PROKAR_LIPOPROTEIN"/>
    <property type="match status" value="1"/>
</dbReference>
<evidence type="ECO:0000313" key="3">
    <source>
        <dbReference type="Proteomes" id="UP000751614"/>
    </source>
</evidence>
<dbReference type="SUPFAM" id="SSF53254">
    <property type="entry name" value="Phosphoglycerate mutase-like"/>
    <property type="match status" value="1"/>
</dbReference>